<feature type="non-terminal residue" evidence="13">
    <location>
        <position position="206"/>
    </location>
</feature>
<gene>
    <name evidence="13" type="ORF">KI387_020421</name>
</gene>
<comment type="caution">
    <text evidence="13">The sequence shown here is derived from an EMBL/GenBank/DDBJ whole genome shotgun (WGS) entry which is preliminary data.</text>
</comment>
<proteinExistence type="inferred from homology"/>
<evidence type="ECO:0000256" key="11">
    <source>
        <dbReference type="PROSITE-ProRule" id="PRU00277"/>
    </source>
</evidence>
<dbReference type="InterPro" id="IPR046357">
    <property type="entry name" value="PPIase_dom_sf"/>
</dbReference>
<evidence type="ECO:0000256" key="8">
    <source>
        <dbReference type="ARBA" id="ARBA00023078"/>
    </source>
</evidence>
<keyword evidence="14" id="KW-1185">Reference proteome</keyword>
<keyword evidence="8" id="KW-0793">Thylakoid</keyword>
<dbReference type="FunFam" id="3.10.50.40:FF:000032">
    <property type="entry name" value="Peptidylprolyl isomerase"/>
    <property type="match status" value="1"/>
</dbReference>
<evidence type="ECO:0000256" key="10">
    <source>
        <dbReference type="ARBA" id="ARBA00023157"/>
    </source>
</evidence>
<evidence type="ECO:0000256" key="4">
    <source>
        <dbReference type="ARBA" id="ARBA00013194"/>
    </source>
</evidence>
<sequence>MGTSTLLGGAPHLILNKNRRVPVTVPLPVPRCLIKCRQTRIIKMECNCTETHEAKTKAEEGVAIRRRDIVALGCLFPTTISTATALQVTEAKTQLAAAEDRPCQLTLAPSGLGYCDSLVGTGFEASQGQLIKVHYTGKLENGEVFDSSYNRGKPLTFRVGLGEVIKGWDQGILGGTGIPPMQAGGKRTLKIPPELGYGVRGAGCRG</sequence>
<evidence type="ECO:0000256" key="3">
    <source>
        <dbReference type="ARBA" id="ARBA00006577"/>
    </source>
</evidence>
<dbReference type="PANTHER" id="PTHR47833:SF2">
    <property type="entry name" value="PEPTIDYLPROLYL ISOMERASE"/>
    <property type="match status" value="1"/>
</dbReference>
<keyword evidence="5" id="KW-0150">Chloroplast</keyword>
<dbReference type="InterPro" id="IPR001179">
    <property type="entry name" value="PPIase_FKBP_dom"/>
</dbReference>
<dbReference type="EMBL" id="JAHRHJ020000004">
    <property type="protein sequence ID" value="KAH9318652.1"/>
    <property type="molecule type" value="Genomic_DNA"/>
</dbReference>
<feature type="domain" description="PPIase FKBP-type" evidence="12">
    <location>
        <begin position="128"/>
        <end position="206"/>
    </location>
</feature>
<keyword evidence="7" id="KW-0809">Transit peptide</keyword>
<evidence type="ECO:0000256" key="2">
    <source>
        <dbReference type="ARBA" id="ARBA00004456"/>
    </source>
</evidence>
<comment type="subcellular location">
    <subcellularLocation>
        <location evidence="2">Plastid</location>
        <location evidence="2">Chloroplast thylakoid lumen</location>
    </subcellularLocation>
</comment>
<dbReference type="Proteomes" id="UP000824469">
    <property type="component" value="Unassembled WGS sequence"/>
</dbReference>
<comment type="similarity">
    <text evidence="3">Belongs to the FKBP-type PPIase family.</text>
</comment>
<dbReference type="OMA" id="CKQTHET"/>
<evidence type="ECO:0000256" key="1">
    <source>
        <dbReference type="ARBA" id="ARBA00000971"/>
    </source>
</evidence>
<keyword evidence="10" id="KW-1015">Disulfide bond</keyword>
<evidence type="ECO:0000259" key="12">
    <source>
        <dbReference type="PROSITE" id="PS50059"/>
    </source>
</evidence>
<evidence type="ECO:0000256" key="7">
    <source>
        <dbReference type="ARBA" id="ARBA00022946"/>
    </source>
</evidence>
<dbReference type="AlphaFoldDB" id="A0AA38LF02"/>
<dbReference type="Pfam" id="PF00254">
    <property type="entry name" value="FKBP_C"/>
    <property type="match status" value="1"/>
</dbReference>
<dbReference type="SUPFAM" id="SSF54534">
    <property type="entry name" value="FKBP-like"/>
    <property type="match status" value="1"/>
</dbReference>
<dbReference type="EC" id="5.2.1.8" evidence="4 11"/>
<comment type="catalytic activity">
    <reaction evidence="1 11">
        <text>[protein]-peptidylproline (omega=180) = [protein]-peptidylproline (omega=0)</text>
        <dbReference type="Rhea" id="RHEA:16237"/>
        <dbReference type="Rhea" id="RHEA-COMP:10747"/>
        <dbReference type="Rhea" id="RHEA-COMP:10748"/>
        <dbReference type="ChEBI" id="CHEBI:83833"/>
        <dbReference type="ChEBI" id="CHEBI:83834"/>
        <dbReference type="EC" id="5.2.1.8"/>
    </reaction>
</comment>
<evidence type="ECO:0000313" key="13">
    <source>
        <dbReference type="EMBL" id="KAH9318652.1"/>
    </source>
</evidence>
<keyword evidence="6" id="KW-0934">Plastid</keyword>
<dbReference type="PROSITE" id="PS50059">
    <property type="entry name" value="FKBP_PPIASE"/>
    <property type="match status" value="1"/>
</dbReference>
<evidence type="ECO:0000256" key="9">
    <source>
        <dbReference type="ARBA" id="ARBA00023110"/>
    </source>
</evidence>
<dbReference type="PANTHER" id="PTHR47833">
    <property type="entry name" value="PHOTOSYNTHETIC NDH SUBUNIT OF LUMENAL LOCATION 4, CHLOROPLASTIC"/>
    <property type="match status" value="1"/>
</dbReference>
<dbReference type="GO" id="GO:0009543">
    <property type="term" value="C:chloroplast thylakoid lumen"/>
    <property type="evidence" value="ECO:0007669"/>
    <property type="project" value="UniProtKB-SubCell"/>
</dbReference>
<evidence type="ECO:0000313" key="14">
    <source>
        <dbReference type="Proteomes" id="UP000824469"/>
    </source>
</evidence>
<organism evidence="13 14">
    <name type="scientific">Taxus chinensis</name>
    <name type="common">Chinese yew</name>
    <name type="synonym">Taxus wallichiana var. chinensis</name>
    <dbReference type="NCBI Taxonomy" id="29808"/>
    <lineage>
        <taxon>Eukaryota</taxon>
        <taxon>Viridiplantae</taxon>
        <taxon>Streptophyta</taxon>
        <taxon>Embryophyta</taxon>
        <taxon>Tracheophyta</taxon>
        <taxon>Spermatophyta</taxon>
        <taxon>Pinopsida</taxon>
        <taxon>Pinidae</taxon>
        <taxon>Conifers II</taxon>
        <taxon>Cupressales</taxon>
        <taxon>Taxaceae</taxon>
        <taxon>Taxus</taxon>
    </lineage>
</organism>
<name>A0AA38LF02_TAXCH</name>
<evidence type="ECO:0000256" key="5">
    <source>
        <dbReference type="ARBA" id="ARBA00022528"/>
    </source>
</evidence>
<evidence type="ECO:0000256" key="6">
    <source>
        <dbReference type="ARBA" id="ARBA00022640"/>
    </source>
</evidence>
<dbReference type="Gene3D" id="3.10.50.40">
    <property type="match status" value="1"/>
</dbReference>
<accession>A0AA38LF02</accession>
<reference evidence="13 14" key="1">
    <citation type="journal article" date="2021" name="Nat. Plants">
        <title>The Taxus genome provides insights into paclitaxel biosynthesis.</title>
        <authorList>
            <person name="Xiong X."/>
            <person name="Gou J."/>
            <person name="Liao Q."/>
            <person name="Li Y."/>
            <person name="Zhou Q."/>
            <person name="Bi G."/>
            <person name="Li C."/>
            <person name="Du R."/>
            <person name="Wang X."/>
            <person name="Sun T."/>
            <person name="Guo L."/>
            <person name="Liang H."/>
            <person name="Lu P."/>
            <person name="Wu Y."/>
            <person name="Zhang Z."/>
            <person name="Ro D.K."/>
            <person name="Shang Y."/>
            <person name="Huang S."/>
            <person name="Yan J."/>
        </authorList>
    </citation>
    <scope>NUCLEOTIDE SEQUENCE [LARGE SCALE GENOMIC DNA]</scope>
    <source>
        <strain evidence="13">Ta-2019</strain>
    </source>
</reference>
<keyword evidence="9 11" id="KW-0697">Rotamase</keyword>
<keyword evidence="11" id="KW-0413">Isomerase</keyword>
<protein>
    <recommendedName>
        <fullName evidence="4 11">peptidylprolyl isomerase</fullName>
        <ecNumber evidence="4 11">5.2.1.8</ecNumber>
    </recommendedName>
</protein>
<dbReference type="GO" id="GO:0003755">
    <property type="term" value="F:peptidyl-prolyl cis-trans isomerase activity"/>
    <property type="evidence" value="ECO:0007669"/>
    <property type="project" value="UniProtKB-KW"/>
</dbReference>
<dbReference type="InterPro" id="IPR044183">
    <property type="entry name" value="PNSL4/FKBP13-like"/>
</dbReference>